<comment type="caution">
    <text evidence="1">The sequence shown here is derived from an EMBL/GenBank/DDBJ whole genome shotgun (WGS) entry which is preliminary data.</text>
</comment>
<protein>
    <submittedName>
        <fullName evidence="1">Uncharacterized protein</fullName>
    </submittedName>
</protein>
<reference evidence="2" key="1">
    <citation type="submission" date="2017-08" db="EMBL/GenBank/DDBJ databases">
        <authorList>
            <person name="Grouzdev D.S."/>
            <person name="Gaisin V.A."/>
            <person name="Rysina M.S."/>
            <person name="Gorlenko V.M."/>
        </authorList>
    </citation>
    <scope>NUCLEOTIDE SEQUENCE [LARGE SCALE GENOMIC DNA]</scope>
    <source>
        <strain evidence="2">Kir15-3F</strain>
    </source>
</reference>
<organism evidence="1 2">
    <name type="scientific">Candidatus Viridilinea mediisalina</name>
    <dbReference type="NCBI Taxonomy" id="2024553"/>
    <lineage>
        <taxon>Bacteria</taxon>
        <taxon>Bacillati</taxon>
        <taxon>Chloroflexota</taxon>
        <taxon>Chloroflexia</taxon>
        <taxon>Chloroflexales</taxon>
        <taxon>Chloroflexineae</taxon>
        <taxon>Oscillochloridaceae</taxon>
        <taxon>Candidatus Viridilinea</taxon>
    </lineage>
</organism>
<name>A0A2A6RGM9_9CHLR</name>
<proteinExistence type="predicted"/>
<accession>A0A2A6RGM9</accession>
<evidence type="ECO:0000313" key="2">
    <source>
        <dbReference type="Proteomes" id="UP000220527"/>
    </source>
</evidence>
<dbReference type="AlphaFoldDB" id="A0A2A6RGM9"/>
<evidence type="ECO:0000313" key="1">
    <source>
        <dbReference type="EMBL" id="PDW02284.1"/>
    </source>
</evidence>
<dbReference type="RefSeq" id="WP_097644865.1">
    <property type="nucleotide sequence ID" value="NZ_NQWI01000076.1"/>
</dbReference>
<dbReference type="EMBL" id="NQWI01000076">
    <property type="protein sequence ID" value="PDW02284.1"/>
    <property type="molecule type" value="Genomic_DNA"/>
</dbReference>
<sequence>MAASKIDQLRDVILVLADKAHRDRIIDLLNALEQDVGAATLSYAAQLVRVQAADALTAHSNPIAGAYASNLLFKAANDVDRTDWERTAIIKAATPTP</sequence>
<gene>
    <name evidence="1" type="ORF">CJ255_14745</name>
</gene>
<keyword evidence="2" id="KW-1185">Reference proteome</keyword>
<dbReference type="Proteomes" id="UP000220527">
    <property type="component" value="Unassembled WGS sequence"/>
</dbReference>